<keyword evidence="13" id="KW-1185">Reference proteome</keyword>
<feature type="chain" id="PRO_5046101130" description="CFEM domain-containing protein" evidence="10">
    <location>
        <begin position="19"/>
        <end position="224"/>
    </location>
</feature>
<dbReference type="SMART" id="SM00747">
    <property type="entry name" value="CFEM"/>
    <property type="match status" value="1"/>
</dbReference>
<evidence type="ECO:0000313" key="13">
    <source>
        <dbReference type="Proteomes" id="UP001642406"/>
    </source>
</evidence>
<keyword evidence="6 10" id="KW-0732">Signal</keyword>
<dbReference type="InterPro" id="IPR008427">
    <property type="entry name" value="Extracellular_membr_CFEM_dom"/>
</dbReference>
<accession>A0ABP0C4A2</accession>
<evidence type="ECO:0000256" key="10">
    <source>
        <dbReference type="SAM" id="SignalP"/>
    </source>
</evidence>
<evidence type="ECO:0000259" key="11">
    <source>
        <dbReference type="PROSITE" id="PS52012"/>
    </source>
</evidence>
<evidence type="ECO:0000256" key="2">
    <source>
        <dbReference type="ARBA" id="ARBA00004613"/>
    </source>
</evidence>
<evidence type="ECO:0000256" key="4">
    <source>
        <dbReference type="ARBA" id="ARBA00022525"/>
    </source>
</evidence>
<comment type="similarity">
    <text evidence="3">Belongs to the RBT5 family.</text>
</comment>
<comment type="caution">
    <text evidence="9">Lacks conserved residue(s) required for the propagation of feature annotation.</text>
</comment>
<proteinExistence type="inferred from homology"/>
<keyword evidence="5" id="KW-0325">Glycoprotein</keyword>
<name>A0ABP0C4A2_9PEZI</name>
<keyword evidence="9" id="KW-0408">Iron</keyword>
<protein>
    <recommendedName>
        <fullName evidence="11">CFEM domain-containing protein</fullName>
    </recommendedName>
</protein>
<evidence type="ECO:0000256" key="8">
    <source>
        <dbReference type="ARBA" id="ARBA00023288"/>
    </source>
</evidence>
<evidence type="ECO:0000256" key="7">
    <source>
        <dbReference type="ARBA" id="ARBA00023157"/>
    </source>
</evidence>
<evidence type="ECO:0000256" key="9">
    <source>
        <dbReference type="PROSITE-ProRule" id="PRU01356"/>
    </source>
</evidence>
<keyword evidence="8" id="KW-0449">Lipoprotein</keyword>
<feature type="disulfide bond" evidence="9">
    <location>
        <begin position="58"/>
        <end position="65"/>
    </location>
</feature>
<feature type="signal peptide" evidence="10">
    <location>
        <begin position="1"/>
        <end position="18"/>
    </location>
</feature>
<dbReference type="Pfam" id="PF05730">
    <property type="entry name" value="CFEM"/>
    <property type="match status" value="1"/>
</dbReference>
<evidence type="ECO:0000313" key="12">
    <source>
        <dbReference type="EMBL" id="CAK7226839.1"/>
    </source>
</evidence>
<evidence type="ECO:0000256" key="1">
    <source>
        <dbReference type="ARBA" id="ARBA00004589"/>
    </source>
</evidence>
<keyword evidence="5" id="KW-0472">Membrane</keyword>
<dbReference type="Proteomes" id="UP001642406">
    <property type="component" value="Unassembled WGS sequence"/>
</dbReference>
<sequence>MKLSIASLLALTAGLVVANNDESLVIQADGDNTITGYAAQVPVCANLCFFQASIAVGCETDDYHCQCADDKHDQLLALTHNCLDKSCSPRQAKDAHKLASKICSAVKRGLPVVHRRAPVPEPAPEPVAFAAPAPTPPTHLFTERDVQAAAEALLAARGEGCGTAVPTTVQTVQTQQGSSIPSSIIPGTATSSPSTVATAGAALHRAPAAAVAGAVVAVAGALLL</sequence>
<keyword evidence="7 9" id="KW-1015">Disulfide bond</keyword>
<gene>
    <name evidence="12" type="ORF">SBRCBS47491_006364</name>
</gene>
<keyword evidence="9" id="KW-0349">Heme</keyword>
<keyword evidence="5" id="KW-0336">GPI-anchor</keyword>
<reference evidence="12 13" key="1">
    <citation type="submission" date="2024-01" db="EMBL/GenBank/DDBJ databases">
        <authorList>
            <person name="Allen C."/>
            <person name="Tagirdzhanova G."/>
        </authorList>
    </citation>
    <scope>NUCLEOTIDE SEQUENCE [LARGE SCALE GENOMIC DNA]</scope>
</reference>
<dbReference type="EMBL" id="CAWUHC010000062">
    <property type="protein sequence ID" value="CAK7226839.1"/>
    <property type="molecule type" value="Genomic_DNA"/>
</dbReference>
<comment type="subcellular location">
    <subcellularLocation>
        <location evidence="1">Membrane</location>
        <topology evidence="1">Lipid-anchor</topology>
        <topology evidence="1">GPI-anchor</topology>
    </subcellularLocation>
    <subcellularLocation>
        <location evidence="2">Secreted</location>
    </subcellularLocation>
</comment>
<comment type="caution">
    <text evidence="12">The sequence shown here is derived from an EMBL/GenBank/DDBJ whole genome shotgun (WGS) entry which is preliminary data.</text>
</comment>
<evidence type="ECO:0000256" key="5">
    <source>
        <dbReference type="ARBA" id="ARBA00022622"/>
    </source>
</evidence>
<dbReference type="PROSITE" id="PS52012">
    <property type="entry name" value="CFEM"/>
    <property type="match status" value="1"/>
</dbReference>
<evidence type="ECO:0000256" key="3">
    <source>
        <dbReference type="ARBA" id="ARBA00010031"/>
    </source>
</evidence>
<organism evidence="12 13">
    <name type="scientific">Sporothrix bragantina</name>
    <dbReference type="NCBI Taxonomy" id="671064"/>
    <lineage>
        <taxon>Eukaryota</taxon>
        <taxon>Fungi</taxon>
        <taxon>Dikarya</taxon>
        <taxon>Ascomycota</taxon>
        <taxon>Pezizomycotina</taxon>
        <taxon>Sordariomycetes</taxon>
        <taxon>Sordariomycetidae</taxon>
        <taxon>Ophiostomatales</taxon>
        <taxon>Ophiostomataceae</taxon>
        <taxon>Sporothrix</taxon>
    </lineage>
</organism>
<feature type="domain" description="CFEM" evidence="11">
    <location>
        <begin position="16"/>
        <end position="130"/>
    </location>
</feature>
<keyword evidence="4" id="KW-0964">Secreted</keyword>
<keyword evidence="9" id="KW-0479">Metal-binding</keyword>
<feature type="binding site" description="axial binding residue" evidence="9">
    <location>
        <position position="62"/>
    </location>
    <ligand>
        <name>heme</name>
        <dbReference type="ChEBI" id="CHEBI:30413"/>
    </ligand>
    <ligandPart>
        <name>Fe</name>
        <dbReference type="ChEBI" id="CHEBI:18248"/>
    </ligandPart>
</feature>
<evidence type="ECO:0000256" key="6">
    <source>
        <dbReference type="ARBA" id="ARBA00022729"/>
    </source>
</evidence>